<feature type="domain" description="Cysteine-rich" evidence="2">
    <location>
        <begin position="148"/>
        <end position="233"/>
    </location>
</feature>
<dbReference type="EMBL" id="PVXM01000061">
    <property type="protein sequence ID" value="PRR68708.1"/>
    <property type="molecule type" value="Genomic_DNA"/>
</dbReference>
<dbReference type="Gene3D" id="1.20.1050.140">
    <property type="match status" value="1"/>
</dbReference>
<name>A0A2T0AJY1_9FIRM</name>
<dbReference type="PANTHER" id="PTHR42947">
    <property type="entry name" value="COB--COM HETERODISULFIDE REDUCTASE SUBUNIT B 1"/>
    <property type="match status" value="1"/>
</dbReference>
<dbReference type="Gene3D" id="3.40.50.11810">
    <property type="match status" value="1"/>
</dbReference>
<keyword evidence="4" id="KW-1185">Reference proteome</keyword>
<protein>
    <submittedName>
        <fullName evidence="3">Succinate dehydrogenase/fumarate reductase iron-sulfur subunit</fullName>
    </submittedName>
</protein>
<evidence type="ECO:0000256" key="1">
    <source>
        <dbReference type="ARBA" id="ARBA00023002"/>
    </source>
</evidence>
<dbReference type="RefSeq" id="WP_106006544.1">
    <property type="nucleotide sequence ID" value="NZ_CP136419.1"/>
</dbReference>
<keyword evidence="1" id="KW-0560">Oxidoreductase</keyword>
<dbReference type="PANTHER" id="PTHR42947:SF1">
    <property type="entry name" value="COB--COM HETERODISULFIDE REDUCTASE SUBUNIT B 1"/>
    <property type="match status" value="1"/>
</dbReference>
<dbReference type="InterPro" id="IPR004017">
    <property type="entry name" value="Cys_rich_dom"/>
</dbReference>
<feature type="domain" description="Cysteine-rich" evidence="2">
    <location>
        <begin position="7"/>
        <end position="85"/>
    </location>
</feature>
<gene>
    <name evidence="3" type="ORF">MOHU_26400</name>
</gene>
<dbReference type="AlphaFoldDB" id="A0A2T0AJY1"/>
<dbReference type="Pfam" id="PF02754">
    <property type="entry name" value="CCG"/>
    <property type="match status" value="2"/>
</dbReference>
<accession>A0A2T0AJY1</accession>
<evidence type="ECO:0000313" key="4">
    <source>
        <dbReference type="Proteomes" id="UP000238415"/>
    </source>
</evidence>
<sequence length="281" mass="31313">MSETIILYPGCLVSYRFPEYEAAAKLLLQHLGYNVTSLPHALCCGSFLEGSTPNWINYTAYNLALAAKMQSPLVTLCGGCTNAFKRVQHMLLAEPQLLSLVNARLARLNLKLEPVVPVQHLIQILLTRHKDLQEMVTRFLPFKVAPVYPCQVFRPGNIMNFDHPLRPSSLLQLITLTGATAQNYSQEYQCCGSSLYMVDPQMAFTMGKIKIESMIASGADFALTACGNCHLLLQRLQSRYHHGIPFPVIFLPQLIGLALGWSPSRMGIANPQLRRLLTNVI</sequence>
<reference evidence="3 4" key="1">
    <citation type="submission" date="2018-03" db="EMBL/GenBank/DDBJ databases">
        <title>Genome sequence of Moorella humiferrea DSM 23265.</title>
        <authorList>
            <person name="Poehlein A."/>
            <person name="Daniel R."/>
        </authorList>
    </citation>
    <scope>NUCLEOTIDE SEQUENCE [LARGE SCALE GENOMIC DNA]</scope>
    <source>
        <strain evidence="3 4">DSM 23265</strain>
    </source>
</reference>
<dbReference type="OrthoDB" id="9777685at2"/>
<dbReference type="GO" id="GO:0016491">
    <property type="term" value="F:oxidoreductase activity"/>
    <property type="evidence" value="ECO:0007669"/>
    <property type="project" value="UniProtKB-KW"/>
</dbReference>
<organism evidence="3 4">
    <name type="scientific">Neomoorella humiferrea</name>
    <dbReference type="NCBI Taxonomy" id="676965"/>
    <lineage>
        <taxon>Bacteria</taxon>
        <taxon>Bacillati</taxon>
        <taxon>Bacillota</taxon>
        <taxon>Clostridia</taxon>
        <taxon>Neomoorellales</taxon>
        <taxon>Neomoorellaceae</taxon>
        <taxon>Neomoorella</taxon>
    </lineage>
</organism>
<dbReference type="Proteomes" id="UP000238415">
    <property type="component" value="Unassembled WGS sequence"/>
</dbReference>
<evidence type="ECO:0000313" key="3">
    <source>
        <dbReference type="EMBL" id="PRR68708.1"/>
    </source>
</evidence>
<dbReference type="InterPro" id="IPR051278">
    <property type="entry name" value="HdrB/HdrD_reductase"/>
</dbReference>
<proteinExistence type="predicted"/>
<comment type="caution">
    <text evidence="3">The sequence shown here is derived from an EMBL/GenBank/DDBJ whole genome shotgun (WGS) entry which is preliminary data.</text>
</comment>
<evidence type="ECO:0000259" key="2">
    <source>
        <dbReference type="Pfam" id="PF02754"/>
    </source>
</evidence>